<name>A0ABR0AIA2_9CRUS</name>
<evidence type="ECO:0000313" key="2">
    <source>
        <dbReference type="EMBL" id="KAK4024803.1"/>
    </source>
</evidence>
<feature type="compositionally biased region" description="Basic and acidic residues" evidence="1">
    <location>
        <begin position="24"/>
        <end position="35"/>
    </location>
</feature>
<evidence type="ECO:0000256" key="1">
    <source>
        <dbReference type="SAM" id="MobiDB-lite"/>
    </source>
</evidence>
<dbReference type="Proteomes" id="UP001234178">
    <property type="component" value="Unassembled WGS sequence"/>
</dbReference>
<keyword evidence="3" id="KW-1185">Reference proteome</keyword>
<evidence type="ECO:0000313" key="3">
    <source>
        <dbReference type="Proteomes" id="UP001234178"/>
    </source>
</evidence>
<organism evidence="2 3">
    <name type="scientific">Daphnia magna</name>
    <dbReference type="NCBI Taxonomy" id="35525"/>
    <lineage>
        <taxon>Eukaryota</taxon>
        <taxon>Metazoa</taxon>
        <taxon>Ecdysozoa</taxon>
        <taxon>Arthropoda</taxon>
        <taxon>Crustacea</taxon>
        <taxon>Branchiopoda</taxon>
        <taxon>Diplostraca</taxon>
        <taxon>Cladocera</taxon>
        <taxon>Anomopoda</taxon>
        <taxon>Daphniidae</taxon>
        <taxon>Daphnia</taxon>
    </lineage>
</organism>
<feature type="region of interest" description="Disordered" evidence="1">
    <location>
        <begin position="1"/>
        <end position="35"/>
    </location>
</feature>
<dbReference type="EMBL" id="JAOYFB010000037">
    <property type="protein sequence ID" value="KAK4024803.1"/>
    <property type="molecule type" value="Genomic_DNA"/>
</dbReference>
<protein>
    <submittedName>
        <fullName evidence="2">Uncharacterized protein</fullName>
    </submittedName>
</protein>
<comment type="caution">
    <text evidence="2">The sequence shown here is derived from an EMBL/GenBank/DDBJ whole genome shotgun (WGS) entry which is preliminary data.</text>
</comment>
<proteinExistence type="predicted"/>
<accession>A0ABR0AIA2</accession>
<sequence>MRAPSYEPTPDSDAKGGQAGCYPDSKRRVPDHTPDGQRLATQFLLRPGFIGRHWEQRAAKSVNALLRVGVVSVERKALGIKDRGDREQFFAENWKQVTDEPWVFGTVSEGLILEFISEPDLRSCSLPVTMSKEMERLCDNEVTDLIRMSAIVEIVDYSKEEIMHT</sequence>
<gene>
    <name evidence="2" type="ORF">OUZ56_010297</name>
</gene>
<reference evidence="2 3" key="1">
    <citation type="journal article" date="2023" name="Nucleic Acids Res.">
        <title>The hologenome of Daphnia magna reveals possible DNA methylation and microbiome-mediated evolution of the host genome.</title>
        <authorList>
            <person name="Chaturvedi A."/>
            <person name="Li X."/>
            <person name="Dhandapani V."/>
            <person name="Marshall H."/>
            <person name="Kissane S."/>
            <person name="Cuenca-Cambronero M."/>
            <person name="Asole G."/>
            <person name="Calvet F."/>
            <person name="Ruiz-Romero M."/>
            <person name="Marangio P."/>
            <person name="Guigo R."/>
            <person name="Rago D."/>
            <person name="Mirbahai L."/>
            <person name="Eastwood N."/>
            <person name="Colbourne J.K."/>
            <person name="Zhou J."/>
            <person name="Mallon E."/>
            <person name="Orsini L."/>
        </authorList>
    </citation>
    <scope>NUCLEOTIDE SEQUENCE [LARGE SCALE GENOMIC DNA]</scope>
    <source>
        <strain evidence="2">LRV0_1</strain>
    </source>
</reference>